<dbReference type="AlphaFoldDB" id="A0A2M4DJV8"/>
<dbReference type="EMBL" id="GGFL01013644">
    <property type="protein sequence ID" value="MBW77822.1"/>
    <property type="molecule type" value="Transcribed_RNA"/>
</dbReference>
<evidence type="ECO:0000313" key="1">
    <source>
        <dbReference type="EMBL" id="MBW77822.1"/>
    </source>
</evidence>
<organism evidence="1">
    <name type="scientific">Anopheles darlingi</name>
    <name type="common">Mosquito</name>
    <dbReference type="NCBI Taxonomy" id="43151"/>
    <lineage>
        <taxon>Eukaryota</taxon>
        <taxon>Metazoa</taxon>
        <taxon>Ecdysozoa</taxon>
        <taxon>Arthropoda</taxon>
        <taxon>Hexapoda</taxon>
        <taxon>Insecta</taxon>
        <taxon>Pterygota</taxon>
        <taxon>Neoptera</taxon>
        <taxon>Endopterygota</taxon>
        <taxon>Diptera</taxon>
        <taxon>Nematocera</taxon>
        <taxon>Culicoidea</taxon>
        <taxon>Culicidae</taxon>
        <taxon>Anophelinae</taxon>
        <taxon>Anopheles</taxon>
    </lineage>
</organism>
<proteinExistence type="predicted"/>
<name>A0A2M4DJV8_ANODA</name>
<reference evidence="1" key="1">
    <citation type="submission" date="2018-01" db="EMBL/GenBank/DDBJ databases">
        <title>An insight into the sialome of Amazonian anophelines.</title>
        <authorList>
            <person name="Ribeiro J.M."/>
            <person name="Scarpassa V."/>
            <person name="Calvo E."/>
        </authorList>
    </citation>
    <scope>NUCLEOTIDE SEQUENCE</scope>
</reference>
<sequence>MLFDPSVELLLVVVSCTGHSMSFRSTTINKHNTTLFHTPKTSRLPLSQKHEHTMYFTSLPTCSNVTLLRSSFKTSLTNPELPIDQRSV</sequence>
<protein>
    <submittedName>
        <fullName evidence="1">Putative secreted protein</fullName>
    </submittedName>
</protein>
<accession>A0A2M4DJV8</accession>